<evidence type="ECO:0000313" key="2">
    <source>
        <dbReference type="EMBL" id="CAH8353599.1"/>
    </source>
</evidence>
<accession>A0ABC8KD83</accession>
<sequence>MEIASTSTNLNMRPTYQRYDIGCRSTRSSLLHINPNFRRDGCDVVMAAGPKKRKHCDEENPPEKRQKKTVEALKSSRFTEPVDAKPNTKPVQSLTTLHVTETAKSKVVSTTKPGGEKTDNQDHSFKDLIAKAREKLQEKRQIDQRSTDIASQRIAARLALNRVVKTVDFDDHLEYHLELEKLGCDFISDQVSCLNKFDLLTRSDYYYYIDESNS</sequence>
<dbReference type="EMBL" id="CAKOAT010184266">
    <property type="protein sequence ID" value="CAH8353599.1"/>
    <property type="molecule type" value="Genomic_DNA"/>
</dbReference>
<organism evidence="2 3">
    <name type="scientific">Eruca vesicaria subsp. sativa</name>
    <name type="common">Garden rocket</name>
    <name type="synonym">Eruca sativa</name>
    <dbReference type="NCBI Taxonomy" id="29727"/>
    <lineage>
        <taxon>Eukaryota</taxon>
        <taxon>Viridiplantae</taxon>
        <taxon>Streptophyta</taxon>
        <taxon>Embryophyta</taxon>
        <taxon>Tracheophyta</taxon>
        <taxon>Spermatophyta</taxon>
        <taxon>Magnoliopsida</taxon>
        <taxon>eudicotyledons</taxon>
        <taxon>Gunneridae</taxon>
        <taxon>Pentapetalae</taxon>
        <taxon>rosids</taxon>
        <taxon>malvids</taxon>
        <taxon>Brassicales</taxon>
        <taxon>Brassicaceae</taxon>
        <taxon>Brassiceae</taxon>
        <taxon>Eruca</taxon>
    </lineage>
</organism>
<dbReference type="Proteomes" id="UP001642260">
    <property type="component" value="Unassembled WGS sequence"/>
</dbReference>
<proteinExistence type="predicted"/>
<name>A0ABC8KD83_ERUVS</name>
<evidence type="ECO:0008006" key="4">
    <source>
        <dbReference type="Google" id="ProtNLM"/>
    </source>
</evidence>
<gene>
    <name evidence="2" type="ORF">ERUC_LOCUS19354</name>
</gene>
<reference evidence="2 3" key="1">
    <citation type="submission" date="2022-03" db="EMBL/GenBank/DDBJ databases">
        <authorList>
            <person name="Macdonald S."/>
            <person name="Ahmed S."/>
            <person name="Newling K."/>
        </authorList>
    </citation>
    <scope>NUCLEOTIDE SEQUENCE [LARGE SCALE GENOMIC DNA]</scope>
</reference>
<feature type="region of interest" description="Disordered" evidence="1">
    <location>
        <begin position="51"/>
        <end position="70"/>
    </location>
</feature>
<dbReference type="AlphaFoldDB" id="A0ABC8KD83"/>
<keyword evidence="3" id="KW-1185">Reference proteome</keyword>
<comment type="caution">
    <text evidence="2">The sequence shown here is derived from an EMBL/GenBank/DDBJ whole genome shotgun (WGS) entry which is preliminary data.</text>
</comment>
<feature type="compositionally biased region" description="Basic and acidic residues" evidence="1">
    <location>
        <begin position="55"/>
        <end position="70"/>
    </location>
</feature>
<protein>
    <recommendedName>
        <fullName evidence="4">No apical meristem-associated C-terminal domain-containing protein</fullName>
    </recommendedName>
</protein>
<evidence type="ECO:0000313" key="3">
    <source>
        <dbReference type="Proteomes" id="UP001642260"/>
    </source>
</evidence>
<evidence type="ECO:0000256" key="1">
    <source>
        <dbReference type="SAM" id="MobiDB-lite"/>
    </source>
</evidence>